<dbReference type="GO" id="GO:0005886">
    <property type="term" value="C:plasma membrane"/>
    <property type="evidence" value="ECO:0007669"/>
    <property type="project" value="UniProtKB-SubCell"/>
</dbReference>
<feature type="transmembrane region" description="Helical" evidence="7">
    <location>
        <begin position="390"/>
        <end position="408"/>
    </location>
</feature>
<keyword evidence="5 7" id="KW-1133">Transmembrane helix</keyword>
<name>A0A0P9CYX6_9BACL</name>
<dbReference type="CDD" id="cd06173">
    <property type="entry name" value="MFS_MefA_like"/>
    <property type="match status" value="1"/>
</dbReference>
<dbReference type="InterPro" id="IPR036259">
    <property type="entry name" value="MFS_trans_sf"/>
</dbReference>
<dbReference type="Proteomes" id="UP000050482">
    <property type="component" value="Unassembled WGS sequence"/>
</dbReference>
<comment type="caution">
    <text evidence="9">The sequence shown here is derived from an EMBL/GenBank/DDBJ whole genome shotgun (WGS) entry which is preliminary data.</text>
</comment>
<evidence type="ECO:0000256" key="1">
    <source>
        <dbReference type="ARBA" id="ARBA00004651"/>
    </source>
</evidence>
<reference evidence="9 10" key="1">
    <citation type="submission" date="2015-09" db="EMBL/GenBank/DDBJ databases">
        <title>Draft genome sequence of Alicyclobacillus ferrooxydans DSM 22381.</title>
        <authorList>
            <person name="Hemp J."/>
        </authorList>
    </citation>
    <scope>NUCLEOTIDE SEQUENCE [LARGE SCALE GENOMIC DNA]</scope>
    <source>
        <strain evidence="9 10">TC-34</strain>
    </source>
</reference>
<comment type="subcellular location">
    <subcellularLocation>
        <location evidence="1">Cell membrane</location>
        <topology evidence="1">Multi-pass membrane protein</topology>
    </subcellularLocation>
</comment>
<dbReference type="InterPro" id="IPR020846">
    <property type="entry name" value="MFS_dom"/>
</dbReference>
<keyword evidence="3" id="KW-1003">Cell membrane</keyword>
<evidence type="ECO:0000256" key="2">
    <source>
        <dbReference type="ARBA" id="ARBA00022448"/>
    </source>
</evidence>
<sequence length="451" mass="48844">MSLWNHKDFLKLWTGQTVSEIGSRITRDGIPLAAVLLLGASPMTMSLIRLAAFLPVSLVGLFVGVWVDRLQRRPLMIFADVSRAVLLATIPVSAFFHNLHIWLLIVVSAVTGLLTLLFDVSYQAYVPWLVDRDHVQEGNTKLGITSSAAEVIGPGLTGFLVQGLTAPIAILFDAVSYIVSAVSVMTIRAKEPLFRLGRTTRQEMSQDLLAVAASKASEALADGVGLEDSEVRADGRTEDWRREVREGIQVIRTSPHLRALAGAAVTVGFASSLMGVLYTLYAIKTLGLTPWLFGVTVTMGGIGSLIGASLSGSLVKRFGYGRIIVLMLFLYGLCSLFIPFAEGPLWRSVVFLMAAQLFGDWAGVIYEILDMTLRQHVASDDVLGRLNATIRVLEVALTAVGALLAGWLGELVGLRLTMGLAATGMILSTFWLVFSPIRRMKELPDDAAQKS</sequence>
<keyword evidence="6 7" id="KW-0472">Membrane</keyword>
<gene>
    <name evidence="9" type="ORF">AN477_19265</name>
</gene>
<keyword evidence="2" id="KW-0813">Transport</keyword>
<feature type="transmembrane region" description="Helical" evidence="7">
    <location>
        <begin position="259"/>
        <end position="283"/>
    </location>
</feature>
<dbReference type="RefSeq" id="WP_054970809.1">
    <property type="nucleotide sequence ID" value="NZ_LJCO01000082.1"/>
</dbReference>
<organism evidence="9 10">
    <name type="scientific">Alicyclobacillus ferrooxydans</name>
    <dbReference type="NCBI Taxonomy" id="471514"/>
    <lineage>
        <taxon>Bacteria</taxon>
        <taxon>Bacillati</taxon>
        <taxon>Bacillota</taxon>
        <taxon>Bacilli</taxon>
        <taxon>Bacillales</taxon>
        <taxon>Alicyclobacillaceae</taxon>
        <taxon>Alicyclobacillus</taxon>
    </lineage>
</organism>
<dbReference type="Gene3D" id="1.20.1250.20">
    <property type="entry name" value="MFS general substrate transporter like domains"/>
    <property type="match status" value="2"/>
</dbReference>
<feature type="domain" description="Major facilitator superfamily (MFS) profile" evidence="8">
    <location>
        <begin position="256"/>
        <end position="451"/>
    </location>
</feature>
<feature type="transmembrane region" description="Helical" evidence="7">
    <location>
        <begin position="289"/>
        <end position="308"/>
    </location>
</feature>
<dbReference type="Pfam" id="PF07690">
    <property type="entry name" value="MFS_1"/>
    <property type="match status" value="1"/>
</dbReference>
<dbReference type="SUPFAM" id="SSF103473">
    <property type="entry name" value="MFS general substrate transporter"/>
    <property type="match status" value="1"/>
</dbReference>
<evidence type="ECO:0000313" key="9">
    <source>
        <dbReference type="EMBL" id="KPV42178.1"/>
    </source>
</evidence>
<dbReference type="PROSITE" id="PS50850">
    <property type="entry name" value="MFS"/>
    <property type="match status" value="1"/>
</dbReference>
<dbReference type="PATRIC" id="fig|471514.4.peg.1540"/>
<dbReference type="EMBL" id="LJCO01000082">
    <property type="protein sequence ID" value="KPV42178.1"/>
    <property type="molecule type" value="Genomic_DNA"/>
</dbReference>
<evidence type="ECO:0000256" key="4">
    <source>
        <dbReference type="ARBA" id="ARBA00022692"/>
    </source>
</evidence>
<feature type="transmembrane region" description="Helical" evidence="7">
    <location>
        <begin position="47"/>
        <end position="67"/>
    </location>
</feature>
<evidence type="ECO:0000256" key="5">
    <source>
        <dbReference type="ARBA" id="ARBA00022989"/>
    </source>
</evidence>
<dbReference type="PANTHER" id="PTHR23513">
    <property type="entry name" value="INTEGRAL MEMBRANE EFFLUX PROTEIN-RELATED"/>
    <property type="match status" value="1"/>
</dbReference>
<dbReference type="AlphaFoldDB" id="A0A0P9CYX6"/>
<protein>
    <recommendedName>
        <fullName evidence="8">Major facilitator superfamily (MFS) profile domain-containing protein</fullName>
    </recommendedName>
</protein>
<dbReference type="PANTHER" id="PTHR23513:SF6">
    <property type="entry name" value="MAJOR FACILITATOR SUPERFAMILY ASSOCIATED DOMAIN-CONTAINING PROTEIN"/>
    <property type="match status" value="1"/>
</dbReference>
<feature type="transmembrane region" description="Helical" evidence="7">
    <location>
        <begin position="101"/>
        <end position="122"/>
    </location>
</feature>
<evidence type="ECO:0000259" key="8">
    <source>
        <dbReference type="PROSITE" id="PS50850"/>
    </source>
</evidence>
<feature type="transmembrane region" description="Helical" evidence="7">
    <location>
        <begin position="167"/>
        <end position="187"/>
    </location>
</feature>
<proteinExistence type="predicted"/>
<dbReference type="STRING" id="471514.AN477_19265"/>
<feature type="transmembrane region" description="Helical" evidence="7">
    <location>
        <begin position="320"/>
        <end position="340"/>
    </location>
</feature>
<feature type="transmembrane region" description="Helical" evidence="7">
    <location>
        <begin position="346"/>
        <end position="369"/>
    </location>
</feature>
<evidence type="ECO:0000256" key="7">
    <source>
        <dbReference type="SAM" id="Phobius"/>
    </source>
</evidence>
<evidence type="ECO:0000313" key="10">
    <source>
        <dbReference type="Proteomes" id="UP000050482"/>
    </source>
</evidence>
<dbReference type="InterPro" id="IPR011701">
    <property type="entry name" value="MFS"/>
</dbReference>
<feature type="transmembrane region" description="Helical" evidence="7">
    <location>
        <begin position="414"/>
        <end position="434"/>
    </location>
</feature>
<dbReference type="OrthoDB" id="2276409at2"/>
<accession>A0A0P9CYX6</accession>
<keyword evidence="10" id="KW-1185">Reference proteome</keyword>
<evidence type="ECO:0000256" key="6">
    <source>
        <dbReference type="ARBA" id="ARBA00023136"/>
    </source>
</evidence>
<evidence type="ECO:0000256" key="3">
    <source>
        <dbReference type="ARBA" id="ARBA00022475"/>
    </source>
</evidence>
<dbReference type="GO" id="GO:0022857">
    <property type="term" value="F:transmembrane transporter activity"/>
    <property type="evidence" value="ECO:0007669"/>
    <property type="project" value="InterPro"/>
</dbReference>
<keyword evidence="4 7" id="KW-0812">Transmembrane</keyword>